<dbReference type="Proteomes" id="UP000761264">
    <property type="component" value="Unassembled WGS sequence"/>
</dbReference>
<keyword evidence="3" id="KW-1003">Cell membrane</keyword>
<evidence type="ECO:0000256" key="6">
    <source>
        <dbReference type="ARBA" id="ARBA00022692"/>
    </source>
</evidence>
<dbReference type="PANTHER" id="PTHR32196">
    <property type="entry name" value="ABC TRANSPORTER PERMEASE PROTEIN YPHD-RELATED-RELATED"/>
    <property type="match status" value="1"/>
</dbReference>
<keyword evidence="6 11" id="KW-0812">Transmembrane</keyword>
<evidence type="ECO:0000256" key="9">
    <source>
        <dbReference type="ARBA" id="ARBA00035611"/>
    </source>
</evidence>
<comment type="caution">
    <text evidence="12">The sequence shown here is derived from an EMBL/GenBank/DDBJ whole genome shotgun (WGS) entry which is preliminary data.</text>
</comment>
<reference evidence="12" key="1">
    <citation type="submission" date="2020-03" db="EMBL/GenBank/DDBJ databases">
        <title>Genome of Pelagibius litoralis DSM 21314T.</title>
        <authorList>
            <person name="Wang G."/>
        </authorList>
    </citation>
    <scope>NUCLEOTIDE SEQUENCE</scope>
    <source>
        <strain evidence="12">DSM 21314</strain>
    </source>
</reference>
<comment type="function">
    <text evidence="9">Part of the binding-protein-dependent transport system for D-xylose. Probably responsible for the translocation of the substrate across the membrane.</text>
</comment>
<dbReference type="RefSeq" id="WP_167221101.1">
    <property type="nucleotide sequence ID" value="NZ_JAAQPH010000002.1"/>
</dbReference>
<name>A0A967CAK6_9PROT</name>
<feature type="transmembrane region" description="Helical" evidence="11">
    <location>
        <begin position="32"/>
        <end position="54"/>
    </location>
</feature>
<keyword evidence="4" id="KW-0997">Cell inner membrane</keyword>
<feature type="transmembrane region" description="Helical" evidence="11">
    <location>
        <begin position="346"/>
        <end position="373"/>
    </location>
</feature>
<feature type="transmembrane region" description="Helical" evidence="11">
    <location>
        <begin position="229"/>
        <end position="250"/>
    </location>
</feature>
<keyword evidence="7 11" id="KW-1133">Transmembrane helix</keyword>
<dbReference type="GO" id="GO:0022857">
    <property type="term" value="F:transmembrane transporter activity"/>
    <property type="evidence" value="ECO:0007669"/>
    <property type="project" value="InterPro"/>
</dbReference>
<sequence length="413" mass="43273">MASDAESEAAPGKLQLGPMDQFSRFTGLDTRLLAMLGALVVIWVVLNVMTNGIFLTPRNLYNLAVQSSVVGVMATGMVLVIVARHIDLSVGSVLGFLGMCIAFLQVEIFPLGAAWNWPATILVGLFLGALVGVWQGSWVAYGGVPAFVVTLGGLLMFRGGAFMITDGRTVAPLDPTYQLLGGGIDGSIGATASLTLGLLAAAAVAFFSLKARAKRARFGFPMKPLWAELMMIVVWSALIIGFVLVMNAYTKPRSDIARGIPVPVLIMLGVVIVMTFVTRFTKFGRYVFAMGGNPEAAALSGINVKRTTVMIFVVMGMLCAIAAVITTARLNAGTNSMGTLAELNVIAAAVIGGTSLAGGLGTIPGAILGAVIMQSLDNGMVLLGVSSAVRQIVIGLVLVAAVWFDVVYNRNRR</sequence>
<keyword evidence="2" id="KW-0813">Transport</keyword>
<feature type="transmembrane region" description="Helical" evidence="11">
    <location>
        <begin position="184"/>
        <end position="209"/>
    </location>
</feature>
<evidence type="ECO:0000256" key="4">
    <source>
        <dbReference type="ARBA" id="ARBA00022519"/>
    </source>
</evidence>
<evidence type="ECO:0000256" key="11">
    <source>
        <dbReference type="SAM" id="Phobius"/>
    </source>
</evidence>
<comment type="subcellular location">
    <subcellularLocation>
        <location evidence="1">Cell membrane</location>
        <topology evidence="1">Multi-pass membrane protein</topology>
    </subcellularLocation>
</comment>
<feature type="transmembrane region" description="Helical" evidence="11">
    <location>
        <begin position="256"/>
        <end position="277"/>
    </location>
</feature>
<evidence type="ECO:0000256" key="8">
    <source>
        <dbReference type="ARBA" id="ARBA00023136"/>
    </source>
</evidence>
<accession>A0A967CAK6</accession>
<evidence type="ECO:0000256" key="7">
    <source>
        <dbReference type="ARBA" id="ARBA00022989"/>
    </source>
</evidence>
<dbReference type="CDD" id="cd06579">
    <property type="entry name" value="TM_PBP1_transp_AraH_like"/>
    <property type="match status" value="1"/>
</dbReference>
<evidence type="ECO:0000256" key="5">
    <source>
        <dbReference type="ARBA" id="ARBA00022597"/>
    </source>
</evidence>
<feature type="transmembrane region" description="Helical" evidence="11">
    <location>
        <begin position="60"/>
        <end position="83"/>
    </location>
</feature>
<keyword evidence="5" id="KW-0762">Sugar transport</keyword>
<dbReference type="PANTHER" id="PTHR32196:SF32">
    <property type="entry name" value="XYLOSE TRANSPORT SYSTEM PERMEASE PROTEIN XYLH"/>
    <property type="match status" value="1"/>
</dbReference>
<gene>
    <name evidence="12" type="ORF">HBA54_02660</name>
</gene>
<evidence type="ECO:0000256" key="3">
    <source>
        <dbReference type="ARBA" id="ARBA00022475"/>
    </source>
</evidence>
<dbReference type="Pfam" id="PF02653">
    <property type="entry name" value="BPD_transp_2"/>
    <property type="match status" value="1"/>
</dbReference>
<feature type="transmembrane region" description="Helical" evidence="11">
    <location>
        <begin position="90"/>
        <end position="109"/>
    </location>
</feature>
<dbReference type="AlphaFoldDB" id="A0A967CAK6"/>
<feature type="transmembrane region" description="Helical" evidence="11">
    <location>
        <begin position="115"/>
        <end position="134"/>
    </location>
</feature>
<protein>
    <recommendedName>
        <fullName evidence="10">Xylose transport system permease protein XylH</fullName>
    </recommendedName>
</protein>
<organism evidence="12 13">
    <name type="scientific">Pelagibius litoralis</name>
    <dbReference type="NCBI Taxonomy" id="374515"/>
    <lineage>
        <taxon>Bacteria</taxon>
        <taxon>Pseudomonadati</taxon>
        <taxon>Pseudomonadota</taxon>
        <taxon>Alphaproteobacteria</taxon>
        <taxon>Rhodospirillales</taxon>
        <taxon>Rhodovibrionaceae</taxon>
        <taxon>Pelagibius</taxon>
    </lineage>
</organism>
<evidence type="ECO:0000313" key="13">
    <source>
        <dbReference type="Proteomes" id="UP000761264"/>
    </source>
</evidence>
<evidence type="ECO:0000256" key="1">
    <source>
        <dbReference type="ARBA" id="ARBA00004651"/>
    </source>
</evidence>
<keyword evidence="13" id="KW-1185">Reference proteome</keyword>
<evidence type="ECO:0000313" key="12">
    <source>
        <dbReference type="EMBL" id="NIA67484.1"/>
    </source>
</evidence>
<dbReference type="GO" id="GO:0005886">
    <property type="term" value="C:plasma membrane"/>
    <property type="evidence" value="ECO:0007669"/>
    <property type="project" value="UniProtKB-SubCell"/>
</dbReference>
<feature type="transmembrane region" description="Helical" evidence="11">
    <location>
        <begin position="146"/>
        <end position="164"/>
    </location>
</feature>
<evidence type="ECO:0000256" key="10">
    <source>
        <dbReference type="ARBA" id="ARBA00035686"/>
    </source>
</evidence>
<dbReference type="EMBL" id="JAAQPH010000002">
    <property type="protein sequence ID" value="NIA67484.1"/>
    <property type="molecule type" value="Genomic_DNA"/>
</dbReference>
<proteinExistence type="predicted"/>
<evidence type="ECO:0000256" key="2">
    <source>
        <dbReference type="ARBA" id="ARBA00022448"/>
    </source>
</evidence>
<feature type="transmembrane region" description="Helical" evidence="11">
    <location>
        <begin position="380"/>
        <end position="404"/>
    </location>
</feature>
<keyword evidence="8 11" id="KW-0472">Membrane</keyword>
<dbReference type="InterPro" id="IPR001851">
    <property type="entry name" value="ABC_transp_permease"/>
</dbReference>
<feature type="transmembrane region" description="Helical" evidence="11">
    <location>
        <begin position="309"/>
        <end position="326"/>
    </location>
</feature>